<evidence type="ECO:0000256" key="4">
    <source>
        <dbReference type="ARBA" id="ARBA00022833"/>
    </source>
</evidence>
<dbReference type="PANTHER" id="PTHR35005:SF1">
    <property type="entry name" value="2-AMINO-5-FORMYLAMINO-6-RIBOSYLAMINOPYRIMIDIN-4(3H)-ONE 5'-MONOPHOSPHATE DEFORMYLASE"/>
    <property type="match status" value="1"/>
</dbReference>
<protein>
    <submittedName>
        <fullName evidence="6">Creatininase family protein</fullName>
    </submittedName>
</protein>
<dbReference type="GO" id="GO:0016811">
    <property type="term" value="F:hydrolase activity, acting on carbon-nitrogen (but not peptide) bonds, in linear amides"/>
    <property type="evidence" value="ECO:0007669"/>
    <property type="project" value="TreeGrafter"/>
</dbReference>
<evidence type="ECO:0000256" key="2">
    <source>
        <dbReference type="ARBA" id="ARBA00022723"/>
    </source>
</evidence>
<accession>A0A9D2EYR2</accession>
<keyword evidence="4" id="KW-0862">Zinc</keyword>
<keyword evidence="3" id="KW-0378">Hydrolase</keyword>
<name>A0A9D2EYR2_9ACTN</name>
<dbReference type="EMBL" id="DXBM01000025">
    <property type="protein sequence ID" value="HIZ45886.1"/>
    <property type="molecule type" value="Genomic_DNA"/>
</dbReference>
<evidence type="ECO:0000313" key="6">
    <source>
        <dbReference type="EMBL" id="HIZ45886.1"/>
    </source>
</evidence>
<keyword evidence="2" id="KW-0479">Metal-binding</keyword>
<dbReference type="PANTHER" id="PTHR35005">
    <property type="entry name" value="3-DEHYDRO-SCYLLO-INOSOSE HYDROLASE"/>
    <property type="match status" value="1"/>
</dbReference>
<dbReference type="InterPro" id="IPR024087">
    <property type="entry name" value="Creatininase-like_sf"/>
</dbReference>
<evidence type="ECO:0000256" key="3">
    <source>
        <dbReference type="ARBA" id="ARBA00022801"/>
    </source>
</evidence>
<comment type="caution">
    <text evidence="6">The sequence shown here is derived from an EMBL/GenBank/DDBJ whole genome shotgun (WGS) entry which is preliminary data.</text>
</comment>
<dbReference type="Pfam" id="PF02633">
    <property type="entry name" value="Creatininase"/>
    <property type="match status" value="1"/>
</dbReference>
<dbReference type="Proteomes" id="UP000824062">
    <property type="component" value="Unassembled WGS sequence"/>
</dbReference>
<evidence type="ECO:0000256" key="5">
    <source>
        <dbReference type="ARBA" id="ARBA00024029"/>
    </source>
</evidence>
<dbReference type="AlphaFoldDB" id="A0A9D2EYR2"/>
<evidence type="ECO:0000256" key="1">
    <source>
        <dbReference type="ARBA" id="ARBA00001947"/>
    </source>
</evidence>
<dbReference type="SUPFAM" id="SSF102215">
    <property type="entry name" value="Creatininase"/>
    <property type="match status" value="1"/>
</dbReference>
<sequence>MRLERSTWPQVRSYFAEHDTVLLLFGSIEQHGRHNPLGTDLFAPLKLADLIEERLPDLLIAPALPFGSTPRFAEFPGTVDLGDELLRQVALRVCESLMSHGARHFVLLNGHGGNSKALGAAQLELARRGCRCAELDWWRMVRDIRPEWAGGHGGAQETSANLCIDPSLVDTGALAGEGLVDDLGPELPTTYFDTVRFKGVDVCVPRPTSEYAENGWMGDDNPREASAEWGRQMLSAVADWAAEFIPAFARTPLPKPA</sequence>
<comment type="similarity">
    <text evidence="5">Belongs to the creatininase superfamily.</text>
</comment>
<gene>
    <name evidence="6" type="ORF">IAA19_02565</name>
</gene>
<dbReference type="Gene3D" id="3.40.50.10310">
    <property type="entry name" value="Creatininase"/>
    <property type="match status" value="1"/>
</dbReference>
<dbReference type="GO" id="GO:0046872">
    <property type="term" value="F:metal ion binding"/>
    <property type="evidence" value="ECO:0007669"/>
    <property type="project" value="UniProtKB-KW"/>
</dbReference>
<evidence type="ECO:0000313" key="7">
    <source>
        <dbReference type="Proteomes" id="UP000824062"/>
    </source>
</evidence>
<reference evidence="6" key="2">
    <citation type="submission" date="2021-04" db="EMBL/GenBank/DDBJ databases">
        <authorList>
            <person name="Gilroy R."/>
        </authorList>
    </citation>
    <scope>NUCLEOTIDE SEQUENCE</scope>
    <source>
        <strain evidence="6">ChiHjej12B11-14209</strain>
    </source>
</reference>
<organism evidence="6 7">
    <name type="scientific">Candidatus Olsenella pullistercoris</name>
    <dbReference type="NCBI Taxonomy" id="2838712"/>
    <lineage>
        <taxon>Bacteria</taxon>
        <taxon>Bacillati</taxon>
        <taxon>Actinomycetota</taxon>
        <taxon>Coriobacteriia</taxon>
        <taxon>Coriobacteriales</taxon>
        <taxon>Atopobiaceae</taxon>
        <taxon>Olsenella</taxon>
    </lineage>
</organism>
<dbReference type="GO" id="GO:0009231">
    <property type="term" value="P:riboflavin biosynthetic process"/>
    <property type="evidence" value="ECO:0007669"/>
    <property type="project" value="TreeGrafter"/>
</dbReference>
<proteinExistence type="inferred from homology"/>
<dbReference type="PROSITE" id="PS50007">
    <property type="entry name" value="PIPLC_X_DOMAIN"/>
    <property type="match status" value="1"/>
</dbReference>
<comment type="cofactor">
    <cofactor evidence="1">
        <name>Zn(2+)</name>
        <dbReference type="ChEBI" id="CHEBI:29105"/>
    </cofactor>
</comment>
<reference evidence="6" key="1">
    <citation type="journal article" date="2021" name="PeerJ">
        <title>Extensive microbial diversity within the chicken gut microbiome revealed by metagenomics and culture.</title>
        <authorList>
            <person name="Gilroy R."/>
            <person name="Ravi A."/>
            <person name="Getino M."/>
            <person name="Pursley I."/>
            <person name="Horton D.L."/>
            <person name="Alikhan N.F."/>
            <person name="Baker D."/>
            <person name="Gharbi K."/>
            <person name="Hall N."/>
            <person name="Watson M."/>
            <person name="Adriaenssens E.M."/>
            <person name="Foster-Nyarko E."/>
            <person name="Jarju S."/>
            <person name="Secka A."/>
            <person name="Antonio M."/>
            <person name="Oren A."/>
            <person name="Chaudhuri R.R."/>
            <person name="La Ragione R."/>
            <person name="Hildebrand F."/>
            <person name="Pallen M.J."/>
        </authorList>
    </citation>
    <scope>NUCLEOTIDE SEQUENCE</scope>
    <source>
        <strain evidence="6">ChiHjej12B11-14209</strain>
    </source>
</reference>
<dbReference type="InterPro" id="IPR003785">
    <property type="entry name" value="Creatininase/forma_Hydrolase"/>
</dbReference>